<dbReference type="Pfam" id="PF00106">
    <property type="entry name" value="adh_short"/>
    <property type="match status" value="1"/>
</dbReference>
<accession>A0A127P6D3</accession>
<reference evidence="3 4" key="1">
    <citation type="submission" date="2015-11" db="EMBL/GenBank/DDBJ databases">
        <title>Exploring the genomic traits of fungus-feeding bacterial genus Collimonas.</title>
        <authorList>
            <person name="Song C."/>
            <person name="Schmidt R."/>
            <person name="de Jager V."/>
            <person name="Krzyzanowska D."/>
            <person name="Jongedijk E."/>
            <person name="Cankar K."/>
            <person name="Beekwilder J."/>
            <person name="van Veen A."/>
            <person name="de Boer W."/>
            <person name="van Veen J.A."/>
            <person name="Garbeva P."/>
        </authorList>
    </citation>
    <scope>NUCLEOTIDE SEQUENCE [LARGE SCALE GENOMIC DNA]</scope>
    <source>
        <strain evidence="3 4">Ter6</strain>
    </source>
</reference>
<keyword evidence="2" id="KW-0560">Oxidoreductase</keyword>
<dbReference type="Proteomes" id="UP000072421">
    <property type="component" value="Chromosome"/>
</dbReference>
<dbReference type="SUPFAM" id="SSF51735">
    <property type="entry name" value="NAD(P)-binding Rossmann-fold domains"/>
    <property type="match status" value="1"/>
</dbReference>
<evidence type="ECO:0000313" key="3">
    <source>
        <dbReference type="EMBL" id="AMO93317.1"/>
    </source>
</evidence>
<dbReference type="PATRIC" id="fig|158899.10.peg.609"/>
<proteinExistence type="inferred from homology"/>
<dbReference type="GO" id="GO:0016491">
    <property type="term" value="F:oxidoreductase activity"/>
    <property type="evidence" value="ECO:0007669"/>
    <property type="project" value="UniProtKB-KW"/>
</dbReference>
<dbReference type="AlphaFoldDB" id="A0A127P6D3"/>
<gene>
    <name evidence="3" type="ORF">CFter6_0588</name>
</gene>
<comment type="similarity">
    <text evidence="1">Belongs to the short-chain dehydrogenases/reductases (SDR) family.</text>
</comment>
<evidence type="ECO:0000256" key="2">
    <source>
        <dbReference type="ARBA" id="ARBA00023002"/>
    </source>
</evidence>
<protein>
    <submittedName>
        <fullName evidence="3">Short chain dehydrogenase family protein</fullName>
    </submittedName>
</protein>
<organism evidence="3">
    <name type="scientific">Collimonas fungivorans</name>
    <dbReference type="NCBI Taxonomy" id="158899"/>
    <lineage>
        <taxon>Bacteria</taxon>
        <taxon>Pseudomonadati</taxon>
        <taxon>Pseudomonadota</taxon>
        <taxon>Betaproteobacteria</taxon>
        <taxon>Burkholderiales</taxon>
        <taxon>Oxalobacteraceae</taxon>
        <taxon>Collimonas</taxon>
    </lineage>
</organism>
<name>A0A127P6D3_9BURK</name>
<evidence type="ECO:0000313" key="4">
    <source>
        <dbReference type="Proteomes" id="UP000072421"/>
    </source>
</evidence>
<dbReference type="Gene3D" id="3.40.50.720">
    <property type="entry name" value="NAD(P)-binding Rossmann-like Domain"/>
    <property type="match status" value="1"/>
</dbReference>
<dbReference type="InterPro" id="IPR036291">
    <property type="entry name" value="NAD(P)-bd_dom_sf"/>
</dbReference>
<dbReference type="PANTHER" id="PTHR43639:SF1">
    <property type="entry name" value="SHORT-CHAIN DEHYDROGENASE_REDUCTASE FAMILY PROTEIN"/>
    <property type="match status" value="1"/>
</dbReference>
<dbReference type="InterPro" id="IPR002347">
    <property type="entry name" value="SDR_fam"/>
</dbReference>
<evidence type="ECO:0000256" key="1">
    <source>
        <dbReference type="ARBA" id="ARBA00006484"/>
    </source>
</evidence>
<dbReference type="PRINTS" id="PR00081">
    <property type="entry name" value="GDHRDH"/>
</dbReference>
<dbReference type="RefSeq" id="WP_061538656.1">
    <property type="nucleotide sequence ID" value="NZ_CP013232.1"/>
</dbReference>
<sequence length="256" mass="26498">MLTTPIRSVALVTDAASPVGRAIALALAQQGWDLALHYQDDAVPAALSALLLDCQALGAQAMTVRCKLSRETEIHALLPNVAAELGSVRCIVNNASHAEQDSPASFSAAVLERHMQNNLAAPLLLAQALHAATLQNGGAQAVVINLLDQKLFNPQPDFLSYTLSKAALHSATALLAQAYAPQLRVVAIAPSLASPLVAAGGSPKPPATLEDIAATVCFVAASSAITGSTLLVDGGQHLYPHPRDHAAAHSQQSHPH</sequence>
<dbReference type="OrthoDB" id="5292672at2"/>
<dbReference type="PANTHER" id="PTHR43639">
    <property type="entry name" value="OXIDOREDUCTASE, SHORT-CHAIN DEHYDROGENASE/REDUCTASE FAMILY (AFU_ORTHOLOGUE AFUA_5G02870)"/>
    <property type="match status" value="1"/>
</dbReference>
<dbReference type="EMBL" id="CP013232">
    <property type="protein sequence ID" value="AMO93317.1"/>
    <property type="molecule type" value="Genomic_DNA"/>
</dbReference>